<feature type="chain" id="PRO_5020701484" evidence="1">
    <location>
        <begin position="23"/>
        <end position="169"/>
    </location>
</feature>
<evidence type="ECO:0000313" key="3">
    <source>
        <dbReference type="Proteomes" id="UP000295293"/>
    </source>
</evidence>
<accession>A0A4V3DMK4</accession>
<dbReference type="OrthoDB" id="770120at2"/>
<dbReference type="AlphaFoldDB" id="A0A4V3DMK4"/>
<evidence type="ECO:0000313" key="2">
    <source>
        <dbReference type="EMBL" id="TDR45016.1"/>
    </source>
</evidence>
<dbReference type="Proteomes" id="UP000295293">
    <property type="component" value="Unassembled WGS sequence"/>
</dbReference>
<evidence type="ECO:0000256" key="1">
    <source>
        <dbReference type="SAM" id="SignalP"/>
    </source>
</evidence>
<reference evidence="2 3" key="1">
    <citation type="submission" date="2019-03" db="EMBL/GenBank/DDBJ databases">
        <title>Genomic Encyclopedia of Type Strains, Phase IV (KMG-IV): sequencing the most valuable type-strain genomes for metagenomic binning, comparative biology and taxonomic classification.</title>
        <authorList>
            <person name="Goeker M."/>
        </authorList>
    </citation>
    <scope>NUCLEOTIDE SEQUENCE [LARGE SCALE GENOMIC DNA]</scope>
    <source>
        <strain evidence="2 3">DSM 21667</strain>
    </source>
</reference>
<organism evidence="2 3">
    <name type="scientific">Tahibacter aquaticus</name>
    <dbReference type="NCBI Taxonomy" id="520092"/>
    <lineage>
        <taxon>Bacteria</taxon>
        <taxon>Pseudomonadati</taxon>
        <taxon>Pseudomonadota</taxon>
        <taxon>Gammaproteobacteria</taxon>
        <taxon>Lysobacterales</taxon>
        <taxon>Rhodanobacteraceae</taxon>
        <taxon>Tahibacter</taxon>
    </lineage>
</organism>
<dbReference type="RefSeq" id="WP_133818519.1">
    <property type="nucleotide sequence ID" value="NZ_SNZH01000005.1"/>
</dbReference>
<gene>
    <name evidence="2" type="ORF">DFR29_105199</name>
</gene>
<proteinExistence type="predicted"/>
<protein>
    <submittedName>
        <fullName evidence="2">Uncharacterized protein</fullName>
    </submittedName>
</protein>
<comment type="caution">
    <text evidence="2">The sequence shown here is derived from an EMBL/GenBank/DDBJ whole genome shotgun (WGS) entry which is preliminary data.</text>
</comment>
<keyword evidence="1" id="KW-0732">Signal</keyword>
<dbReference type="EMBL" id="SNZH01000005">
    <property type="protein sequence ID" value="TDR45016.1"/>
    <property type="molecule type" value="Genomic_DNA"/>
</dbReference>
<name>A0A4V3DMK4_9GAMM</name>
<keyword evidence="3" id="KW-1185">Reference proteome</keyword>
<sequence>MILSPPAILALSLVLPGGAATAAEISSDDSVGTLDAPIRAYLDRKAAAESAAGIYVSKLVRGDIDGNGKADAYVSYSLESASGGNFTLLYEALFVVEKDQLVFKAERDNGSSGTAQGESFSPKRIEAGRILGEILAYAPDDGACCPSIKRAASVSYAGGKLGAAVKKAD</sequence>
<feature type="signal peptide" evidence="1">
    <location>
        <begin position="1"/>
        <end position="22"/>
    </location>
</feature>